<dbReference type="PANTHER" id="PTHR45138">
    <property type="entry name" value="REGULATORY COMPONENTS OF SENSORY TRANSDUCTION SYSTEM"/>
    <property type="match status" value="1"/>
</dbReference>
<gene>
    <name evidence="5" type="ORF">YH65_01535</name>
</gene>
<feature type="domain" description="GGDEF" evidence="4">
    <location>
        <begin position="201"/>
        <end position="310"/>
    </location>
</feature>
<reference evidence="6" key="2">
    <citation type="journal article" date="2017" name="Stand. Genomic Sci.">
        <title>Complete genome sequence of the sulfur-oxidizing chemolithoautotrophic Sulfurovum lithotrophicum 42BKTT.</title>
        <authorList>
            <person name="Jeon W."/>
            <person name="Priscilla L."/>
            <person name="Park G."/>
            <person name="Lee H."/>
            <person name="Lee N."/>
            <person name="Lee D."/>
            <person name="Kwon H."/>
            <person name="Ahn I."/>
            <person name="Lee C."/>
            <person name="Lee H."/>
            <person name="Ahn J."/>
        </authorList>
    </citation>
    <scope>NUCLEOTIDE SEQUENCE [LARGE SCALE GENOMIC DNA]</scope>
    <source>
        <strain evidence="6">ATCC BAA-797 / 42BKT</strain>
    </source>
</reference>
<dbReference type="SMART" id="SM00267">
    <property type="entry name" value="GGDEF"/>
    <property type="match status" value="1"/>
</dbReference>
<dbReference type="GO" id="GO:0052621">
    <property type="term" value="F:diguanylate cyclase activity"/>
    <property type="evidence" value="ECO:0007669"/>
    <property type="project" value="UniProtKB-EC"/>
</dbReference>
<evidence type="ECO:0000313" key="6">
    <source>
        <dbReference type="Proteomes" id="UP000034444"/>
    </source>
</evidence>
<keyword evidence="6" id="KW-1185">Reference proteome</keyword>
<name>A0A7U4RPW3_9BACT</name>
<dbReference type="AlphaFoldDB" id="A0A7U4RPW3"/>
<dbReference type="InterPro" id="IPR050469">
    <property type="entry name" value="Diguanylate_Cyclase"/>
</dbReference>
<keyword evidence="3" id="KW-0812">Transmembrane</keyword>
<reference evidence="5 6" key="1">
    <citation type="submission" date="2015-04" db="EMBL/GenBank/DDBJ databases">
        <title>Complete genome sequence of Sulfurovum lithotrophicum ATCC BAA-797T.</title>
        <authorList>
            <person name="Ahn J."/>
            <person name="Park G."/>
            <person name="Jeon W."/>
            <person name="Jang Y."/>
            <person name="Jang M."/>
            <person name="Lee H."/>
            <person name="Lee H."/>
        </authorList>
    </citation>
    <scope>NUCLEOTIDE SEQUENCE [LARGE SCALE GENOMIC DNA]</scope>
    <source>
        <strain evidence="6">ATCC BAA-797 / 42BKT</strain>
    </source>
</reference>
<accession>A0A7U4RPW3</accession>
<sequence length="310" mass="35916">MQKQWSSFRITLLLYLVVLILPFSFYFVYSSFETIKTDTLIVRQSSWIPGAIEHTSNENDILQIDKNLNNIAQWAKKNADSKLYIGAKSLSQDLSDVTACWSASKKDLSAQKGKCYDLAENMAVNIEKMVYLKQKEIINVFYISLLLAMIFTLLLIYFVRVYIHRQMKKHAIHDHDTDLFNQKFFLAELQTAVARAKRENSPLSIFFLSVTNLKGGIYDAKQQKHLAQKIAHVISMSTRDSDTVCRYDEEHFAILMPMADREAALHLETRLKTALSHYEFHVDPQPEFDFITTQFDNSETEESFITRSKN</sequence>
<dbReference type="KEGG" id="slh:YH65_01535"/>
<dbReference type="PANTHER" id="PTHR45138:SF9">
    <property type="entry name" value="DIGUANYLATE CYCLASE DGCM-RELATED"/>
    <property type="match status" value="1"/>
</dbReference>
<dbReference type="NCBIfam" id="TIGR00254">
    <property type="entry name" value="GGDEF"/>
    <property type="match status" value="1"/>
</dbReference>
<dbReference type="RefSeq" id="WP_046550324.1">
    <property type="nucleotide sequence ID" value="NZ_CP011308.1"/>
</dbReference>
<comment type="catalytic activity">
    <reaction evidence="2">
        <text>2 GTP = 3',3'-c-di-GMP + 2 diphosphate</text>
        <dbReference type="Rhea" id="RHEA:24898"/>
        <dbReference type="ChEBI" id="CHEBI:33019"/>
        <dbReference type="ChEBI" id="CHEBI:37565"/>
        <dbReference type="ChEBI" id="CHEBI:58805"/>
        <dbReference type="EC" id="2.7.7.65"/>
    </reaction>
</comment>
<dbReference type="PROSITE" id="PS50887">
    <property type="entry name" value="GGDEF"/>
    <property type="match status" value="1"/>
</dbReference>
<dbReference type="InterPro" id="IPR043128">
    <property type="entry name" value="Rev_trsase/Diguanyl_cyclase"/>
</dbReference>
<dbReference type="SUPFAM" id="SSF55073">
    <property type="entry name" value="Nucleotide cyclase"/>
    <property type="match status" value="1"/>
</dbReference>
<dbReference type="EC" id="2.7.7.65" evidence="1"/>
<evidence type="ECO:0000256" key="1">
    <source>
        <dbReference type="ARBA" id="ARBA00012528"/>
    </source>
</evidence>
<keyword evidence="3" id="KW-0472">Membrane</keyword>
<dbReference type="InterPro" id="IPR029787">
    <property type="entry name" value="Nucleotide_cyclase"/>
</dbReference>
<organism evidence="5 6">
    <name type="scientific">Sulfurovum lithotrophicum</name>
    <dbReference type="NCBI Taxonomy" id="206403"/>
    <lineage>
        <taxon>Bacteria</taxon>
        <taxon>Pseudomonadati</taxon>
        <taxon>Campylobacterota</taxon>
        <taxon>Epsilonproteobacteria</taxon>
        <taxon>Campylobacterales</taxon>
        <taxon>Sulfurovaceae</taxon>
        <taxon>Sulfurovum</taxon>
    </lineage>
</organism>
<dbReference type="Proteomes" id="UP000034444">
    <property type="component" value="Chromosome"/>
</dbReference>
<dbReference type="EMBL" id="CP011308">
    <property type="protein sequence ID" value="AKF24223.1"/>
    <property type="molecule type" value="Genomic_DNA"/>
</dbReference>
<dbReference type="GO" id="GO:0043709">
    <property type="term" value="P:cell adhesion involved in single-species biofilm formation"/>
    <property type="evidence" value="ECO:0007669"/>
    <property type="project" value="TreeGrafter"/>
</dbReference>
<proteinExistence type="predicted"/>
<evidence type="ECO:0000259" key="4">
    <source>
        <dbReference type="PROSITE" id="PS50887"/>
    </source>
</evidence>
<protein>
    <recommendedName>
        <fullName evidence="1">diguanylate cyclase</fullName>
        <ecNumber evidence="1">2.7.7.65</ecNumber>
    </recommendedName>
</protein>
<evidence type="ECO:0000256" key="3">
    <source>
        <dbReference type="SAM" id="Phobius"/>
    </source>
</evidence>
<evidence type="ECO:0000256" key="2">
    <source>
        <dbReference type="ARBA" id="ARBA00034247"/>
    </source>
</evidence>
<dbReference type="Pfam" id="PF00990">
    <property type="entry name" value="GGDEF"/>
    <property type="match status" value="1"/>
</dbReference>
<dbReference type="InterPro" id="IPR000160">
    <property type="entry name" value="GGDEF_dom"/>
</dbReference>
<feature type="transmembrane region" description="Helical" evidence="3">
    <location>
        <begin position="12"/>
        <end position="29"/>
    </location>
</feature>
<dbReference type="Gene3D" id="3.30.70.270">
    <property type="match status" value="1"/>
</dbReference>
<keyword evidence="3" id="KW-1133">Transmembrane helix</keyword>
<dbReference type="GO" id="GO:0005886">
    <property type="term" value="C:plasma membrane"/>
    <property type="evidence" value="ECO:0007669"/>
    <property type="project" value="TreeGrafter"/>
</dbReference>
<feature type="transmembrane region" description="Helical" evidence="3">
    <location>
        <begin position="137"/>
        <end position="159"/>
    </location>
</feature>
<dbReference type="GO" id="GO:1902201">
    <property type="term" value="P:negative regulation of bacterial-type flagellum-dependent cell motility"/>
    <property type="evidence" value="ECO:0007669"/>
    <property type="project" value="TreeGrafter"/>
</dbReference>
<evidence type="ECO:0000313" key="5">
    <source>
        <dbReference type="EMBL" id="AKF24223.1"/>
    </source>
</evidence>
<dbReference type="OrthoDB" id="5372608at2"/>